<protein>
    <submittedName>
        <fullName evidence="3">Aryl-alcohol dehydrogenase-like predicted oxidoreductase</fullName>
    </submittedName>
</protein>
<dbReference type="InterPro" id="IPR036812">
    <property type="entry name" value="NAD(P)_OxRdtase_dom_sf"/>
</dbReference>
<evidence type="ECO:0000256" key="1">
    <source>
        <dbReference type="ARBA" id="ARBA00023002"/>
    </source>
</evidence>
<organism evidence="3 4">
    <name type="scientific">Roseicyclus mahoneyensis</name>
    <dbReference type="NCBI Taxonomy" id="164332"/>
    <lineage>
        <taxon>Bacteria</taxon>
        <taxon>Pseudomonadati</taxon>
        <taxon>Pseudomonadota</taxon>
        <taxon>Alphaproteobacteria</taxon>
        <taxon>Rhodobacterales</taxon>
        <taxon>Roseobacteraceae</taxon>
        <taxon>Roseicyclus</taxon>
    </lineage>
</organism>
<dbReference type="SUPFAM" id="SSF51430">
    <property type="entry name" value="NAD(P)-linked oxidoreductase"/>
    <property type="match status" value="1"/>
</dbReference>
<dbReference type="Gene3D" id="3.20.20.100">
    <property type="entry name" value="NADP-dependent oxidoreductase domain"/>
    <property type="match status" value="1"/>
</dbReference>
<dbReference type="InterPro" id="IPR023210">
    <property type="entry name" value="NADP_OxRdtase_dom"/>
</dbReference>
<name>A0A316GMZ5_9RHOB</name>
<dbReference type="PANTHER" id="PTHR43625:SF40">
    <property type="entry name" value="ALDO-KETO REDUCTASE YAKC [NADP(+)]"/>
    <property type="match status" value="1"/>
</dbReference>
<dbReference type="Pfam" id="PF00248">
    <property type="entry name" value="Aldo_ket_red"/>
    <property type="match status" value="1"/>
</dbReference>
<comment type="caution">
    <text evidence="3">The sequence shown here is derived from an EMBL/GenBank/DDBJ whole genome shotgun (WGS) entry which is preliminary data.</text>
</comment>
<evidence type="ECO:0000313" key="4">
    <source>
        <dbReference type="Proteomes" id="UP000245708"/>
    </source>
</evidence>
<dbReference type="AlphaFoldDB" id="A0A316GMZ5"/>
<dbReference type="PANTHER" id="PTHR43625">
    <property type="entry name" value="AFLATOXIN B1 ALDEHYDE REDUCTASE"/>
    <property type="match status" value="1"/>
</dbReference>
<sequence length="333" mass="35777">MTGAGLAQRRIGAQGLTVSSVGLGCSGMTSDYGLPDDVESVATIHRAIELGVTLFDTSDAYGAGRNEELIAGAIKGRRDGIALASKFGNIRGPNGERGGTNGHPDYVPQACEASLKRLGVDVIDLYYVHRIDPNVPIEDTVGAMARLVEAGKVRYLGLCEAGPQTIRRAHATHPLSAVQMEYSLWTRDAEAEILPTLKELGIGLVPYSPLGRGFLTGAFSSRDDLISTDRRHAHPRFQEGNFEENLRLLAPVEAIATARGLAKGQVALAWLLAQWDGLVPIPGTKRRRWLEENIAAVDVTLTADEIARLSDAFPPGAASGLRYPEFQLKKMGI</sequence>
<evidence type="ECO:0000313" key="3">
    <source>
        <dbReference type="EMBL" id="PWK62274.1"/>
    </source>
</evidence>
<accession>A0A316GMZ5</accession>
<gene>
    <name evidence="3" type="ORF">C7455_101300</name>
</gene>
<dbReference type="InterPro" id="IPR050791">
    <property type="entry name" value="Aldo-Keto_reductase"/>
</dbReference>
<dbReference type="GO" id="GO:0016491">
    <property type="term" value="F:oxidoreductase activity"/>
    <property type="evidence" value="ECO:0007669"/>
    <property type="project" value="UniProtKB-KW"/>
</dbReference>
<keyword evidence="1" id="KW-0560">Oxidoreductase</keyword>
<dbReference type="Proteomes" id="UP000245708">
    <property type="component" value="Unassembled WGS sequence"/>
</dbReference>
<keyword evidence="4" id="KW-1185">Reference proteome</keyword>
<proteinExistence type="predicted"/>
<feature type="domain" description="NADP-dependent oxidoreductase" evidence="2">
    <location>
        <begin position="21"/>
        <end position="310"/>
    </location>
</feature>
<evidence type="ECO:0000259" key="2">
    <source>
        <dbReference type="Pfam" id="PF00248"/>
    </source>
</evidence>
<dbReference type="CDD" id="cd19076">
    <property type="entry name" value="AKR_AKR13A_13D"/>
    <property type="match status" value="1"/>
</dbReference>
<reference evidence="3 4" key="1">
    <citation type="submission" date="2018-05" db="EMBL/GenBank/DDBJ databases">
        <title>Genomic Encyclopedia of Type Strains, Phase IV (KMG-IV): sequencing the most valuable type-strain genomes for metagenomic binning, comparative biology and taxonomic classification.</title>
        <authorList>
            <person name="Goeker M."/>
        </authorList>
    </citation>
    <scope>NUCLEOTIDE SEQUENCE [LARGE SCALE GENOMIC DNA]</scope>
    <source>
        <strain evidence="3 4">DSM 16097</strain>
    </source>
</reference>
<dbReference type="EMBL" id="QGGW01000001">
    <property type="protein sequence ID" value="PWK62274.1"/>
    <property type="molecule type" value="Genomic_DNA"/>
</dbReference>
<dbReference type="GO" id="GO:0005737">
    <property type="term" value="C:cytoplasm"/>
    <property type="evidence" value="ECO:0007669"/>
    <property type="project" value="TreeGrafter"/>
</dbReference>